<sequence>MLDRHSIVILQLSFDQCQSRFQCLNIIKPTIRIVTKVKSSTNIQLKSMNKLLTIIWLYCICIGASLAAELPEDIERCRFGDSPCLVRTLNDLIKRYPKGIPEIGLPPLDKYSFPDTSVLDSPYRGPIWMTFHMRDNVHKGFNNATVTHVEGFLQDPTKQQIILKARLPRLVHDATYDMQGRFMLFVMNTTGTLQSDFQNFRVTLTIKVILEYRNNKRYLNIYDMVPVIDLDRLIVWFDNLYRENEDVTIALNNSFNKHWLEFWNELEPALLRSFTAGFTVLLSTVFEKVAYDDMFLPDIDIRIGYRDD</sequence>
<dbReference type="FunFam" id="3.15.10.30:FF:000001">
    <property type="entry name" value="Takeout-like protein 1"/>
    <property type="match status" value="1"/>
</dbReference>
<keyword evidence="2" id="KW-0090">Biological rhythms</keyword>
<dbReference type="Gene3D" id="3.15.10.30">
    <property type="entry name" value="Haemolymph juvenile hormone binding protein"/>
    <property type="match status" value="1"/>
</dbReference>
<organism evidence="4 5">
    <name type="scientific">Drosophila madeirensis</name>
    <name type="common">Fruit fly</name>
    <dbReference type="NCBI Taxonomy" id="30013"/>
    <lineage>
        <taxon>Eukaryota</taxon>
        <taxon>Metazoa</taxon>
        <taxon>Ecdysozoa</taxon>
        <taxon>Arthropoda</taxon>
        <taxon>Hexapoda</taxon>
        <taxon>Insecta</taxon>
        <taxon>Pterygota</taxon>
        <taxon>Neoptera</taxon>
        <taxon>Endopterygota</taxon>
        <taxon>Diptera</taxon>
        <taxon>Brachycera</taxon>
        <taxon>Muscomorpha</taxon>
        <taxon>Ephydroidea</taxon>
        <taxon>Drosophilidae</taxon>
        <taxon>Drosophila</taxon>
        <taxon>Sophophora</taxon>
    </lineage>
</organism>
<dbReference type="Pfam" id="PF06585">
    <property type="entry name" value="JHBP"/>
    <property type="match status" value="1"/>
</dbReference>
<name>A0AAU9EX64_DROMD</name>
<proteinExistence type="inferred from homology"/>
<keyword evidence="1" id="KW-0732">Signal</keyword>
<accession>A0AAU9EX64</accession>
<evidence type="ECO:0000256" key="2">
    <source>
        <dbReference type="ARBA" id="ARBA00023108"/>
    </source>
</evidence>
<dbReference type="PANTHER" id="PTHR11008:SF32">
    <property type="entry name" value="CIRCADIAN CLOCK-CONTROLLED PROTEIN DAYWAKE-RELATED"/>
    <property type="match status" value="1"/>
</dbReference>
<dbReference type="SMART" id="SM00700">
    <property type="entry name" value="JHBP"/>
    <property type="match status" value="1"/>
</dbReference>
<evidence type="ECO:0000313" key="5">
    <source>
        <dbReference type="Proteomes" id="UP001500889"/>
    </source>
</evidence>
<dbReference type="AlphaFoldDB" id="A0AAU9EX64"/>
<evidence type="ECO:0000256" key="1">
    <source>
        <dbReference type="ARBA" id="ARBA00022729"/>
    </source>
</evidence>
<evidence type="ECO:0000256" key="3">
    <source>
        <dbReference type="ARBA" id="ARBA00060902"/>
    </source>
</evidence>
<dbReference type="Proteomes" id="UP001500889">
    <property type="component" value="Chromosome O"/>
</dbReference>
<comment type="similarity">
    <text evidence="3">Belongs to the TO family.</text>
</comment>
<dbReference type="GO" id="GO:0007623">
    <property type="term" value="P:circadian rhythm"/>
    <property type="evidence" value="ECO:0007669"/>
    <property type="project" value="UniProtKB-ARBA"/>
</dbReference>
<dbReference type="GO" id="GO:0005615">
    <property type="term" value="C:extracellular space"/>
    <property type="evidence" value="ECO:0007669"/>
    <property type="project" value="TreeGrafter"/>
</dbReference>
<keyword evidence="5" id="KW-1185">Reference proteome</keyword>
<protein>
    <submittedName>
        <fullName evidence="4">Protein takeout</fullName>
    </submittedName>
</protein>
<dbReference type="EMBL" id="AP029263">
    <property type="protein sequence ID" value="BFF90330.1"/>
    <property type="molecule type" value="Genomic_DNA"/>
</dbReference>
<dbReference type="PANTHER" id="PTHR11008">
    <property type="entry name" value="PROTEIN TAKEOUT-LIKE PROTEIN"/>
    <property type="match status" value="1"/>
</dbReference>
<dbReference type="InterPro" id="IPR038606">
    <property type="entry name" value="To_sf"/>
</dbReference>
<reference evidence="4 5" key="1">
    <citation type="submission" date="2024-02" db="EMBL/GenBank/DDBJ databases">
        <title>A chromosome-level genome assembly of Drosophila madeirensis, a fruit fly species endemic to Madeira island.</title>
        <authorList>
            <person name="Tomihara K."/>
            <person name="Llopart A."/>
            <person name="Yamamoto D."/>
        </authorList>
    </citation>
    <scope>NUCLEOTIDE SEQUENCE [LARGE SCALE GENOMIC DNA]</scope>
    <source>
        <strain evidence="4 5">RF1</strain>
    </source>
</reference>
<evidence type="ECO:0000313" key="4">
    <source>
        <dbReference type="EMBL" id="BFF90330.1"/>
    </source>
</evidence>
<dbReference type="InterPro" id="IPR010562">
    <property type="entry name" value="Haemolymph_juvenile_hormone-bd"/>
</dbReference>
<gene>
    <name evidence="4" type="ORF">DMAD_08876</name>
</gene>